<evidence type="ECO:0000313" key="3">
    <source>
        <dbReference type="EMBL" id="MQY44510.1"/>
    </source>
</evidence>
<name>A0A6A8A4N9_9HYPH</name>
<accession>A0A6A8A4N9</accession>
<dbReference type="Pfam" id="PF17482">
    <property type="entry name" value="Phage_sheath_1C"/>
    <property type="match status" value="1"/>
</dbReference>
<dbReference type="AlphaFoldDB" id="A0A6A8A4N9"/>
<protein>
    <submittedName>
        <fullName evidence="3">Phage tail protein</fullName>
    </submittedName>
</protein>
<reference evidence="3 4" key="1">
    <citation type="submission" date="2019-11" db="EMBL/GenBank/DDBJ databases">
        <title>Genome analysis of Rhizobacterium cereale a novel genus and species isolated from maize roots in North Spain.</title>
        <authorList>
            <person name="Menendez E."/>
            <person name="Flores-Felix J.D."/>
            <person name="Ramirez-Bahena M.-H."/>
            <person name="Igual J.M."/>
            <person name="Garcia-Fraile P."/>
            <person name="Peix A."/>
            <person name="Velazquez E."/>
        </authorList>
    </citation>
    <scope>NUCLEOTIDE SEQUENCE [LARGE SCALE GENOMIC DNA]</scope>
    <source>
        <strain evidence="3 4">RZME27</strain>
    </source>
</reference>
<dbReference type="RefSeq" id="WP_153352083.1">
    <property type="nucleotide sequence ID" value="NZ_WIXI01000022.1"/>
</dbReference>
<dbReference type="PANTHER" id="PTHR35861">
    <property type="match status" value="1"/>
</dbReference>
<comment type="similarity">
    <text evidence="1">Belongs to the myoviridae tail sheath protein family.</text>
</comment>
<keyword evidence="4" id="KW-1185">Reference proteome</keyword>
<organism evidence="3 4">
    <name type="scientific">Endobacterium cereale</name>
    <dbReference type="NCBI Taxonomy" id="2663029"/>
    <lineage>
        <taxon>Bacteria</taxon>
        <taxon>Pseudomonadati</taxon>
        <taxon>Pseudomonadota</taxon>
        <taxon>Alphaproteobacteria</taxon>
        <taxon>Hyphomicrobiales</taxon>
        <taxon>Rhizobiaceae</taxon>
        <taxon>Endobacterium</taxon>
    </lineage>
</organism>
<dbReference type="Proteomes" id="UP000435138">
    <property type="component" value="Unassembled WGS sequence"/>
</dbReference>
<dbReference type="EMBL" id="WIXI01000022">
    <property type="protein sequence ID" value="MQY44510.1"/>
    <property type="molecule type" value="Genomic_DNA"/>
</dbReference>
<evidence type="ECO:0000313" key="4">
    <source>
        <dbReference type="Proteomes" id="UP000435138"/>
    </source>
</evidence>
<dbReference type="InterPro" id="IPR020287">
    <property type="entry name" value="Tail_sheath_C"/>
</dbReference>
<proteinExistence type="inferred from homology"/>
<dbReference type="PANTHER" id="PTHR35861:SF1">
    <property type="entry name" value="PHAGE TAIL SHEATH PROTEIN"/>
    <property type="match status" value="1"/>
</dbReference>
<dbReference type="InterPro" id="IPR052042">
    <property type="entry name" value="Tail_sheath_structural"/>
</dbReference>
<sequence>MADLSYFHGVQVLESPDSPSLLRVTNYGISFVNGTAPGADAATFPLNKPTLITSLSQAALLGTQGTLYNDVVTIFGEGGSIVIVNRVEHSETPATLQANLIGDAGQRTGLYSALRGKALLGYQPRVIVTAGNTGTWVEGGLLSVAISGSGSLLTEAPTVAFTGGGSDAGKVLPTAVAVLGTGLNAGKVVSVTVTSAGKGMTQAPVVAFTGGGAEVGKVLPTATANIGDVGNPFVSALATITEQVKARAYIAGPNTTNADAVRFRSTINSGRILPIDPAGIKNVDGVPVIVPIAPVFAGIRSRVVGSAEGVSGSVSNKEIRTLDGVARTIAYPTDSNYLNDKQVATVINENGLRTWGSRLATSDALWQFDSVRATADMINESLEQIYFKWVDKKFTKANLKMMIEDGNAALRVFKKNDDILGGKVWLSDINQPTVNANGQVYLNVEFEPVGLMEQIKITTYRNILYYQILLDEVRGAIDNGPLTLAA</sequence>
<comment type="caution">
    <text evidence="3">The sequence shown here is derived from an EMBL/GenBank/DDBJ whole genome shotgun (WGS) entry which is preliminary data.</text>
</comment>
<evidence type="ECO:0000256" key="1">
    <source>
        <dbReference type="ARBA" id="ARBA00008005"/>
    </source>
</evidence>
<evidence type="ECO:0000259" key="2">
    <source>
        <dbReference type="Pfam" id="PF17482"/>
    </source>
</evidence>
<feature type="domain" description="Tail sheath protein C-terminal" evidence="2">
    <location>
        <begin position="362"/>
        <end position="460"/>
    </location>
</feature>
<gene>
    <name evidence="3" type="ORF">GAO09_00275</name>
</gene>